<dbReference type="Proteomes" id="UP000759246">
    <property type="component" value="Unassembled WGS sequence"/>
</dbReference>
<evidence type="ECO:0000313" key="3">
    <source>
        <dbReference type="Proteomes" id="UP000759246"/>
    </source>
</evidence>
<evidence type="ECO:0000256" key="1">
    <source>
        <dbReference type="SAM" id="MobiDB-lite"/>
    </source>
</evidence>
<protein>
    <submittedName>
        <fullName evidence="2">DUF3027 domain-containing protein</fullName>
    </submittedName>
</protein>
<feature type="region of interest" description="Disordered" evidence="1">
    <location>
        <begin position="152"/>
        <end position="182"/>
    </location>
</feature>
<feature type="compositionally biased region" description="Basic and acidic residues" evidence="1">
    <location>
        <begin position="152"/>
        <end position="172"/>
    </location>
</feature>
<comment type="caution">
    <text evidence="2">The sequence shown here is derived from an EMBL/GenBank/DDBJ whole genome shotgun (WGS) entry which is preliminary data.</text>
</comment>
<organism evidence="2 3">
    <name type="scientific">Actinomyces bouchesdurhonensis</name>
    <dbReference type="NCBI Taxonomy" id="1852361"/>
    <lineage>
        <taxon>Bacteria</taxon>
        <taxon>Bacillati</taxon>
        <taxon>Actinomycetota</taxon>
        <taxon>Actinomycetes</taxon>
        <taxon>Actinomycetales</taxon>
        <taxon>Actinomycetaceae</taxon>
        <taxon>Actinomyces</taxon>
    </lineage>
</organism>
<gene>
    <name evidence="2" type="ORF">HXK09_07275</name>
</gene>
<proteinExistence type="predicted"/>
<evidence type="ECO:0000313" key="2">
    <source>
        <dbReference type="EMBL" id="MBF0966938.1"/>
    </source>
</evidence>
<dbReference type="RefSeq" id="WP_418913048.1">
    <property type="nucleotide sequence ID" value="NZ_DBFSAF010000161.1"/>
</dbReference>
<dbReference type="EMBL" id="JABZGF010000254">
    <property type="protein sequence ID" value="MBF0966938.1"/>
    <property type="molecule type" value="Genomic_DNA"/>
</dbReference>
<accession>A0A929WWA7</accession>
<reference evidence="2" key="1">
    <citation type="submission" date="2020-04" db="EMBL/GenBank/DDBJ databases">
        <title>Deep metagenomics examines the oral microbiome during advanced dental caries in children, revealing novel taxa and co-occurrences with host molecules.</title>
        <authorList>
            <person name="Baker J.L."/>
            <person name="Morton J.T."/>
            <person name="Dinis M."/>
            <person name="Alvarez R."/>
            <person name="Tran N.C."/>
            <person name="Knight R."/>
            <person name="Edlund A."/>
        </authorList>
    </citation>
    <scope>NUCLEOTIDE SEQUENCE</scope>
    <source>
        <strain evidence="2">JCVI_30_bin.13</strain>
    </source>
</reference>
<sequence>MPKTGARTRAVKKDAVLEAALDVARAGAEAVAHPRPVGEHVGFEMVSERLGTHYFASTDAGYVGWCWAVTLARVPRGRVATVCEVDMTPREGALLAPEWVPWEARLRPSDISREDTLPYVADDVRLEQGFEDTSDDPDLPVVRDLGLGRPRVLSEEGRSQAAKRWYESERGPKSGRRPRNTCSTCGFLMKMSGDIRTMFGVCANEWATDDGAVVSLDHTCGSHSETDVPKNGTAWPVRPSRVNEGALDAEPMPRASEQAGTQAVAQQAQEATPSEGGPEEAARSEGGPQEATPSEASMNTD</sequence>
<feature type="compositionally biased region" description="Polar residues" evidence="1">
    <location>
        <begin position="291"/>
        <end position="301"/>
    </location>
</feature>
<name>A0A929WWA7_9ACTO</name>
<dbReference type="AlphaFoldDB" id="A0A929WWA7"/>
<dbReference type="InterPro" id="IPR021391">
    <property type="entry name" value="DUF3027"/>
</dbReference>
<feature type="compositionally biased region" description="Low complexity" evidence="1">
    <location>
        <begin position="257"/>
        <end position="272"/>
    </location>
</feature>
<dbReference type="Pfam" id="PF11228">
    <property type="entry name" value="DUF3027"/>
    <property type="match status" value="1"/>
</dbReference>
<feature type="region of interest" description="Disordered" evidence="1">
    <location>
        <begin position="246"/>
        <end position="301"/>
    </location>
</feature>